<feature type="region of interest" description="Disordered" evidence="1">
    <location>
        <begin position="64"/>
        <end position="88"/>
    </location>
</feature>
<gene>
    <name evidence="2" type="ORF">AVEN_171268_1</name>
</gene>
<name>A0A4Y2C038_ARAVE</name>
<comment type="caution">
    <text evidence="2">The sequence shown here is derived from an EMBL/GenBank/DDBJ whole genome shotgun (WGS) entry which is preliminary data.</text>
</comment>
<evidence type="ECO:0000313" key="2">
    <source>
        <dbReference type="EMBL" id="GBL97772.1"/>
    </source>
</evidence>
<evidence type="ECO:0000313" key="3">
    <source>
        <dbReference type="Proteomes" id="UP000499080"/>
    </source>
</evidence>
<protein>
    <submittedName>
        <fullName evidence="2">Uncharacterized protein</fullName>
    </submittedName>
</protein>
<dbReference type="EMBL" id="BGPR01161556">
    <property type="protein sequence ID" value="GBL97772.1"/>
    <property type="molecule type" value="Genomic_DNA"/>
</dbReference>
<sequence>MELRLEDFERYPFWFTCLTSYRLNLNTRILFRVTSKFDKKEMSKVFTLRPNHPCRQDKNCSIHSTRGQEAQQGKAIIGFGKSQPRHPP</sequence>
<evidence type="ECO:0000256" key="1">
    <source>
        <dbReference type="SAM" id="MobiDB-lite"/>
    </source>
</evidence>
<organism evidence="2 3">
    <name type="scientific">Araneus ventricosus</name>
    <name type="common">Orbweaver spider</name>
    <name type="synonym">Epeira ventricosa</name>
    <dbReference type="NCBI Taxonomy" id="182803"/>
    <lineage>
        <taxon>Eukaryota</taxon>
        <taxon>Metazoa</taxon>
        <taxon>Ecdysozoa</taxon>
        <taxon>Arthropoda</taxon>
        <taxon>Chelicerata</taxon>
        <taxon>Arachnida</taxon>
        <taxon>Araneae</taxon>
        <taxon>Araneomorphae</taxon>
        <taxon>Entelegynae</taxon>
        <taxon>Araneoidea</taxon>
        <taxon>Araneidae</taxon>
        <taxon>Araneus</taxon>
    </lineage>
</organism>
<keyword evidence="3" id="KW-1185">Reference proteome</keyword>
<reference evidence="2 3" key="1">
    <citation type="journal article" date="2019" name="Sci. Rep.">
        <title>Orb-weaving spider Araneus ventricosus genome elucidates the spidroin gene catalogue.</title>
        <authorList>
            <person name="Kono N."/>
            <person name="Nakamura H."/>
            <person name="Ohtoshi R."/>
            <person name="Moran D.A.P."/>
            <person name="Shinohara A."/>
            <person name="Yoshida Y."/>
            <person name="Fujiwara M."/>
            <person name="Mori M."/>
            <person name="Tomita M."/>
            <person name="Arakawa K."/>
        </authorList>
    </citation>
    <scope>NUCLEOTIDE SEQUENCE [LARGE SCALE GENOMIC DNA]</scope>
</reference>
<dbReference type="AlphaFoldDB" id="A0A4Y2C038"/>
<proteinExistence type="predicted"/>
<dbReference type="Proteomes" id="UP000499080">
    <property type="component" value="Unassembled WGS sequence"/>
</dbReference>
<accession>A0A4Y2C038</accession>